<feature type="non-terminal residue" evidence="3">
    <location>
        <position position="410"/>
    </location>
</feature>
<feature type="transmembrane region" description="Helical" evidence="2">
    <location>
        <begin position="78"/>
        <end position="101"/>
    </location>
</feature>
<feature type="transmembrane region" description="Helical" evidence="2">
    <location>
        <begin position="113"/>
        <end position="132"/>
    </location>
</feature>
<gene>
    <name evidence="3" type="ORF">HAZT_HAZT001407</name>
</gene>
<accession>A0A6A0GQ37</accession>
<keyword evidence="3" id="KW-0675">Receptor</keyword>
<dbReference type="AlphaFoldDB" id="A0A6A0GQ37"/>
<keyword evidence="2" id="KW-0812">Transmembrane</keyword>
<feature type="region of interest" description="Disordered" evidence="1">
    <location>
        <begin position="252"/>
        <end position="271"/>
    </location>
</feature>
<feature type="transmembrane region" description="Helical" evidence="2">
    <location>
        <begin position="47"/>
        <end position="66"/>
    </location>
</feature>
<feature type="transmembrane region" description="Helical" evidence="2">
    <location>
        <begin position="327"/>
        <end position="345"/>
    </location>
</feature>
<keyword evidence="2" id="KW-1133">Transmembrane helix</keyword>
<proteinExistence type="predicted"/>
<sequence>MQFPSNRDSGNFVIKLTDLMKVAMKASNYETIRMMIMEKSFISQKTMFAWLLGYIRLLGHAPYVYVDGKYRRSQIYHALSVLWKVISSAQILVTILAIPKFSSSEFFASLSRYWDPAMCLVYVIFSWHFLLSSSQFVRLVRNLNRFNDSNSPSVDLVTLLIIGVEWIALGHAIESKIREVKANLLNLFPAINFCAFYIMNFNLALLLSTIMKLFTSQLKNIADSQLISIFTKDDESFHPSAYQERNILGSESGGSAMWKSTPDSPMGENSPHSKNYLDQVRKNLISCNQTVRLIHSQFSVVGFGLLAAVQIHLVMLALHAMYDESNASFWTTFLFVAPAAGKLWLIVDSQTGFFKECEEGVHRVKILIAEVGRSGPMNEEKVWQLRGIQAELDRMPRFTILGLFELGRHC</sequence>
<feature type="transmembrane region" description="Helical" evidence="2">
    <location>
        <begin position="153"/>
        <end position="173"/>
    </location>
</feature>
<feature type="transmembrane region" description="Helical" evidence="2">
    <location>
        <begin position="298"/>
        <end position="321"/>
    </location>
</feature>
<keyword evidence="2" id="KW-0472">Membrane</keyword>
<dbReference type="EMBL" id="JQDR03017037">
    <property type="protein sequence ID" value="KAA0184309.1"/>
    <property type="molecule type" value="Genomic_DNA"/>
</dbReference>
<evidence type="ECO:0000256" key="1">
    <source>
        <dbReference type="SAM" id="MobiDB-lite"/>
    </source>
</evidence>
<evidence type="ECO:0000313" key="3">
    <source>
        <dbReference type="EMBL" id="KAA0184309.1"/>
    </source>
</evidence>
<reference evidence="3" key="3">
    <citation type="submission" date="2019-06" db="EMBL/GenBank/DDBJ databases">
        <authorList>
            <person name="Poynton C."/>
            <person name="Hasenbein S."/>
            <person name="Benoit J.B."/>
            <person name="Sepulveda M.S."/>
            <person name="Poelchau M.F."/>
            <person name="Murali S.C."/>
            <person name="Chen S."/>
            <person name="Glastad K.M."/>
            <person name="Werren J.H."/>
            <person name="Vineis J.H."/>
            <person name="Bowen J.L."/>
            <person name="Friedrich M."/>
            <person name="Jones J."/>
            <person name="Robertson H.M."/>
            <person name="Feyereisen R."/>
            <person name="Mechler-Hickson A."/>
            <person name="Mathers N."/>
            <person name="Lee C.E."/>
            <person name="Colbourne J.K."/>
            <person name="Biales A."/>
            <person name="Johnston J.S."/>
            <person name="Wellborn G.A."/>
            <person name="Rosendale A.J."/>
            <person name="Cridge A.G."/>
            <person name="Munoz-Torres M.C."/>
            <person name="Bain P.A."/>
            <person name="Manny A.R."/>
            <person name="Major K.M."/>
            <person name="Lambert F.N."/>
            <person name="Vulpe C.D."/>
            <person name="Tuck P."/>
            <person name="Blalock B.J."/>
            <person name="Lin Y.-Y."/>
            <person name="Smith M.E."/>
            <person name="Ochoa-Acuna H."/>
            <person name="Chen M.-J.M."/>
            <person name="Childers C.P."/>
            <person name="Qu J."/>
            <person name="Dugan S."/>
            <person name="Lee S.L."/>
            <person name="Chao H."/>
            <person name="Dinh H."/>
            <person name="Han Y."/>
            <person name="Doddapaneni H."/>
            <person name="Worley K.C."/>
            <person name="Muzny D.M."/>
            <person name="Gibbs R.A."/>
            <person name="Richards S."/>
        </authorList>
    </citation>
    <scope>NUCLEOTIDE SEQUENCE</scope>
    <source>
        <strain evidence="3">HAZT.00-mixed</strain>
        <tissue evidence="3">Whole organism</tissue>
    </source>
</reference>
<protein>
    <submittedName>
        <fullName evidence="3">Gustatory receptor 58</fullName>
    </submittedName>
</protein>
<name>A0A6A0GQ37_HYAAZ</name>
<feature type="transmembrane region" description="Helical" evidence="2">
    <location>
        <begin position="185"/>
        <end position="207"/>
    </location>
</feature>
<dbReference type="Proteomes" id="UP000711488">
    <property type="component" value="Unassembled WGS sequence"/>
</dbReference>
<organism evidence="3">
    <name type="scientific">Hyalella azteca</name>
    <name type="common">Amphipod</name>
    <dbReference type="NCBI Taxonomy" id="294128"/>
    <lineage>
        <taxon>Eukaryota</taxon>
        <taxon>Metazoa</taxon>
        <taxon>Ecdysozoa</taxon>
        <taxon>Arthropoda</taxon>
        <taxon>Crustacea</taxon>
        <taxon>Multicrustacea</taxon>
        <taxon>Malacostraca</taxon>
        <taxon>Eumalacostraca</taxon>
        <taxon>Peracarida</taxon>
        <taxon>Amphipoda</taxon>
        <taxon>Senticaudata</taxon>
        <taxon>Talitrida</taxon>
        <taxon>Talitroidea</taxon>
        <taxon>Hyalellidae</taxon>
        <taxon>Hyalella</taxon>
    </lineage>
</organism>
<reference evidence="3" key="2">
    <citation type="journal article" date="2018" name="Environ. Sci. Technol.">
        <title>The Toxicogenome of Hyalella azteca: A Model for Sediment Ecotoxicology and Evolutionary Toxicology.</title>
        <authorList>
            <person name="Poynton H.C."/>
            <person name="Hasenbein S."/>
            <person name="Benoit J.B."/>
            <person name="Sepulveda M.S."/>
            <person name="Poelchau M.F."/>
            <person name="Hughes D.S.T."/>
            <person name="Murali S.C."/>
            <person name="Chen S."/>
            <person name="Glastad K.M."/>
            <person name="Goodisman M.A.D."/>
            <person name="Werren J.H."/>
            <person name="Vineis J.H."/>
            <person name="Bowen J.L."/>
            <person name="Friedrich M."/>
            <person name="Jones J."/>
            <person name="Robertson H.M."/>
            <person name="Feyereisen R."/>
            <person name="Mechler-Hickson A."/>
            <person name="Mathers N."/>
            <person name="Lee C.E."/>
            <person name="Colbourne J.K."/>
            <person name="Biales A."/>
            <person name="Johnston J.S."/>
            <person name="Wellborn G.A."/>
            <person name="Rosendale A.J."/>
            <person name="Cridge A.G."/>
            <person name="Munoz-Torres M.C."/>
            <person name="Bain P.A."/>
            <person name="Manny A.R."/>
            <person name="Major K.M."/>
            <person name="Lambert F.N."/>
            <person name="Vulpe C.D."/>
            <person name="Tuck P."/>
            <person name="Blalock B.J."/>
            <person name="Lin Y.Y."/>
            <person name="Smith M.E."/>
            <person name="Ochoa-Acuna H."/>
            <person name="Chen M.M."/>
            <person name="Childers C.P."/>
            <person name="Qu J."/>
            <person name="Dugan S."/>
            <person name="Lee S.L."/>
            <person name="Chao H."/>
            <person name="Dinh H."/>
            <person name="Han Y."/>
            <person name="Doddapaneni H."/>
            <person name="Worley K.C."/>
            <person name="Muzny D.M."/>
            <person name="Gibbs R.A."/>
            <person name="Richards S."/>
        </authorList>
    </citation>
    <scope>NUCLEOTIDE SEQUENCE</scope>
    <source>
        <strain evidence="3">HAZT.00-mixed</strain>
        <tissue evidence="3">Whole organism</tissue>
    </source>
</reference>
<comment type="caution">
    <text evidence="3">The sequence shown here is derived from an EMBL/GenBank/DDBJ whole genome shotgun (WGS) entry which is preliminary data.</text>
</comment>
<reference evidence="3" key="1">
    <citation type="submission" date="2014-08" db="EMBL/GenBank/DDBJ databases">
        <authorList>
            <person name="Murali S."/>
            <person name="Richards S."/>
            <person name="Bandaranaike D."/>
            <person name="Bellair M."/>
            <person name="Blankenburg K."/>
            <person name="Chao H."/>
            <person name="Dinh H."/>
            <person name="Doddapaneni H."/>
            <person name="Dugan-Rocha S."/>
            <person name="Elkadiri S."/>
            <person name="Gnanaolivu R."/>
            <person name="Hughes D."/>
            <person name="Lee S."/>
            <person name="Li M."/>
            <person name="Ming W."/>
            <person name="Munidasa M."/>
            <person name="Muniz J."/>
            <person name="Nguyen L."/>
            <person name="Osuji N."/>
            <person name="Pu L.-L."/>
            <person name="Puazo M."/>
            <person name="Skinner E."/>
            <person name="Qu C."/>
            <person name="Quiroz J."/>
            <person name="Raj R."/>
            <person name="Weissenberger G."/>
            <person name="Xin Y."/>
            <person name="Zou X."/>
            <person name="Han Y."/>
            <person name="Worley K."/>
            <person name="Muzny D."/>
            <person name="Gibbs R."/>
        </authorList>
    </citation>
    <scope>NUCLEOTIDE SEQUENCE</scope>
    <source>
        <strain evidence="3">HAZT.00-mixed</strain>
        <tissue evidence="3">Whole organism</tissue>
    </source>
</reference>
<evidence type="ECO:0000256" key="2">
    <source>
        <dbReference type="SAM" id="Phobius"/>
    </source>
</evidence>